<feature type="domain" description="HTH hxlR-type" evidence="4">
    <location>
        <begin position="28"/>
        <end position="131"/>
    </location>
</feature>
<comment type="caution">
    <text evidence="5">The sequence shown here is derived from an EMBL/GenBank/DDBJ whole genome shotgun (WGS) entry which is preliminary data.</text>
</comment>
<dbReference type="GO" id="GO:0003677">
    <property type="term" value="F:DNA binding"/>
    <property type="evidence" value="ECO:0007669"/>
    <property type="project" value="UniProtKB-KW"/>
</dbReference>
<sequence>MYREAIIEEQSAEIVVAEGGHDKNSPTCTNYLRSIHDTLDIISGKWKVTIIGSLSFGKKRFMELQRDVEGIGAKMLSKELRELEINGLVTRTVYNTKPVTVEYEITEYGKTLQPIIFEMSKWGTQHRKRIMSKD</sequence>
<accession>A0A2S7SUB9</accession>
<protein>
    <submittedName>
        <fullName evidence="5">Transcriptional regulator</fullName>
    </submittedName>
</protein>
<keyword evidence="2" id="KW-0238">DNA-binding</keyword>
<dbReference type="SUPFAM" id="SSF46785">
    <property type="entry name" value="Winged helix' DNA-binding domain"/>
    <property type="match status" value="1"/>
</dbReference>
<keyword evidence="1" id="KW-0805">Transcription regulation</keyword>
<dbReference type="AlphaFoldDB" id="A0A2S7SUB9"/>
<organism evidence="5 6">
    <name type="scientific">Flavipsychrobacter stenotrophus</name>
    <dbReference type="NCBI Taxonomy" id="2077091"/>
    <lineage>
        <taxon>Bacteria</taxon>
        <taxon>Pseudomonadati</taxon>
        <taxon>Bacteroidota</taxon>
        <taxon>Chitinophagia</taxon>
        <taxon>Chitinophagales</taxon>
        <taxon>Chitinophagaceae</taxon>
        <taxon>Flavipsychrobacter</taxon>
    </lineage>
</organism>
<dbReference type="PROSITE" id="PS51118">
    <property type="entry name" value="HTH_HXLR"/>
    <property type="match status" value="1"/>
</dbReference>
<keyword evidence="3" id="KW-0804">Transcription</keyword>
<evidence type="ECO:0000256" key="2">
    <source>
        <dbReference type="ARBA" id="ARBA00023125"/>
    </source>
</evidence>
<name>A0A2S7SUB9_9BACT</name>
<proteinExistence type="predicted"/>
<gene>
    <name evidence="5" type="ORF">CJD36_016090</name>
</gene>
<keyword evidence="6" id="KW-1185">Reference proteome</keyword>
<evidence type="ECO:0000259" key="4">
    <source>
        <dbReference type="PROSITE" id="PS51118"/>
    </source>
</evidence>
<dbReference type="InterPro" id="IPR036388">
    <property type="entry name" value="WH-like_DNA-bd_sf"/>
</dbReference>
<evidence type="ECO:0000256" key="1">
    <source>
        <dbReference type="ARBA" id="ARBA00023015"/>
    </source>
</evidence>
<evidence type="ECO:0000313" key="6">
    <source>
        <dbReference type="Proteomes" id="UP000239872"/>
    </source>
</evidence>
<reference evidence="5 6" key="1">
    <citation type="submission" date="2018-01" db="EMBL/GenBank/DDBJ databases">
        <title>A novel member of the phylum Bacteroidetes isolated from glacier ice.</title>
        <authorList>
            <person name="Liu Q."/>
            <person name="Xin Y.-H."/>
        </authorList>
    </citation>
    <scope>NUCLEOTIDE SEQUENCE [LARGE SCALE GENOMIC DNA]</scope>
    <source>
        <strain evidence="5 6">RB1R16</strain>
    </source>
</reference>
<dbReference type="InterPro" id="IPR036390">
    <property type="entry name" value="WH_DNA-bd_sf"/>
</dbReference>
<dbReference type="RefSeq" id="WP_105040220.1">
    <property type="nucleotide sequence ID" value="NZ_PPSL01000004.1"/>
</dbReference>
<evidence type="ECO:0000256" key="3">
    <source>
        <dbReference type="ARBA" id="ARBA00023163"/>
    </source>
</evidence>
<dbReference type="OrthoDB" id="2619345at2"/>
<dbReference type="Pfam" id="PF01638">
    <property type="entry name" value="HxlR"/>
    <property type="match status" value="1"/>
</dbReference>
<dbReference type="InterPro" id="IPR002577">
    <property type="entry name" value="HTH_HxlR"/>
</dbReference>
<dbReference type="Gene3D" id="1.10.10.10">
    <property type="entry name" value="Winged helix-like DNA-binding domain superfamily/Winged helix DNA-binding domain"/>
    <property type="match status" value="1"/>
</dbReference>
<dbReference type="Proteomes" id="UP000239872">
    <property type="component" value="Unassembled WGS sequence"/>
</dbReference>
<evidence type="ECO:0000313" key="5">
    <source>
        <dbReference type="EMBL" id="PQJ10211.1"/>
    </source>
</evidence>
<dbReference type="PANTHER" id="PTHR33204:SF29">
    <property type="entry name" value="TRANSCRIPTIONAL REGULATOR"/>
    <property type="match status" value="1"/>
</dbReference>
<dbReference type="PANTHER" id="PTHR33204">
    <property type="entry name" value="TRANSCRIPTIONAL REGULATOR, MARR FAMILY"/>
    <property type="match status" value="1"/>
</dbReference>
<dbReference type="EMBL" id="PPSL01000004">
    <property type="protein sequence ID" value="PQJ10211.1"/>
    <property type="molecule type" value="Genomic_DNA"/>
</dbReference>